<dbReference type="Pfam" id="PF00464">
    <property type="entry name" value="SHMT"/>
    <property type="match status" value="1"/>
</dbReference>
<dbReference type="GO" id="GO:0005739">
    <property type="term" value="C:mitochondrion"/>
    <property type="evidence" value="ECO:0007669"/>
    <property type="project" value="TreeGrafter"/>
</dbReference>
<dbReference type="InterPro" id="IPR015943">
    <property type="entry name" value="WD40/YVTN_repeat-like_dom_sf"/>
</dbReference>
<evidence type="ECO:0000256" key="2">
    <source>
        <dbReference type="ARBA" id="ARBA00022898"/>
    </source>
</evidence>
<dbReference type="GO" id="GO:0004372">
    <property type="term" value="F:glycine hydroxymethyltransferase activity"/>
    <property type="evidence" value="ECO:0007669"/>
    <property type="project" value="TreeGrafter"/>
</dbReference>
<dbReference type="Proteomes" id="UP001153365">
    <property type="component" value="Unassembled WGS sequence"/>
</dbReference>
<feature type="compositionally biased region" description="Basic and acidic residues" evidence="3">
    <location>
        <begin position="365"/>
        <end position="384"/>
    </location>
</feature>
<sequence>MPLSRHKSQNITLVQPQLQQPKVQKLIDDEIYQQFSGLELIASENLTSLAVMEANGSILTNKYSEGLPRAQYYGGNKFINKLEILCQNQALEASRLDPQSFPYSIDPESKLIDYEYLKKTAKIYKPRILICGASAYPRDWDYKQLRKIADDQGAYLMMDHRRLIAKVCSETVEASKPESRAIPEELKDNTSNNVLKGDFTQEPEAFTISQDDELDKASQSLSIDAKPNRKKSSGPDPQSHNLPLNNSIAGQPACSITTAPPNQQIQQPPINANGSKLFDIDPNSLPSNMKKEGEDWMMMSNPKVEKVVDVGLVHTLVHNRFSTNFLFFPSCCMRYVKSNFLDGPRQDSYDLVTGSWNLKSNGNGDGRKEHEKQRFEGDGPKGRAKRVFDRDKFQMRTIDEGLDRFTGSPFGAVSLHAGSQKRVH</sequence>
<feature type="region of interest" description="Disordered" evidence="3">
    <location>
        <begin position="174"/>
        <end position="278"/>
    </location>
</feature>
<accession>A0AAV0AZD2</accession>
<dbReference type="InterPro" id="IPR015424">
    <property type="entry name" value="PyrdxlP-dep_Trfase"/>
</dbReference>
<evidence type="ECO:0000313" key="5">
    <source>
        <dbReference type="EMBL" id="CAH7675992.1"/>
    </source>
</evidence>
<dbReference type="InterPro" id="IPR039429">
    <property type="entry name" value="SHMT-like_dom"/>
</dbReference>
<dbReference type="EMBL" id="CALTRL010002556">
    <property type="protein sequence ID" value="CAH7675992.1"/>
    <property type="molecule type" value="Genomic_DNA"/>
</dbReference>
<evidence type="ECO:0000313" key="6">
    <source>
        <dbReference type="Proteomes" id="UP001153365"/>
    </source>
</evidence>
<dbReference type="GO" id="GO:0046653">
    <property type="term" value="P:tetrahydrofolate metabolic process"/>
    <property type="evidence" value="ECO:0007669"/>
    <property type="project" value="TreeGrafter"/>
</dbReference>
<dbReference type="PANTHER" id="PTHR11680:SF35">
    <property type="entry name" value="SERINE HYDROXYMETHYLTRANSFERASE 1"/>
    <property type="match status" value="1"/>
</dbReference>
<dbReference type="Gene3D" id="3.90.1150.10">
    <property type="entry name" value="Aspartate Aminotransferase, domain 1"/>
    <property type="match status" value="1"/>
</dbReference>
<dbReference type="GO" id="GO:0030170">
    <property type="term" value="F:pyridoxal phosphate binding"/>
    <property type="evidence" value="ECO:0007669"/>
    <property type="project" value="TreeGrafter"/>
</dbReference>
<dbReference type="InterPro" id="IPR015422">
    <property type="entry name" value="PyrdxlP-dep_Trfase_small"/>
</dbReference>
<feature type="domain" description="Serine hydroxymethyltransferase-like" evidence="4">
    <location>
        <begin position="20"/>
        <end position="100"/>
    </location>
</feature>
<evidence type="ECO:0000256" key="3">
    <source>
        <dbReference type="SAM" id="MobiDB-lite"/>
    </source>
</evidence>
<evidence type="ECO:0000256" key="1">
    <source>
        <dbReference type="ARBA" id="ARBA00001933"/>
    </source>
</evidence>
<dbReference type="InterPro" id="IPR049943">
    <property type="entry name" value="Ser_HO-MeTrfase-like"/>
</dbReference>
<dbReference type="GO" id="GO:0019264">
    <property type="term" value="P:glycine biosynthetic process from serine"/>
    <property type="evidence" value="ECO:0007669"/>
    <property type="project" value="TreeGrafter"/>
</dbReference>
<dbReference type="SUPFAM" id="SSF53383">
    <property type="entry name" value="PLP-dependent transferases"/>
    <property type="match status" value="1"/>
</dbReference>
<feature type="region of interest" description="Disordered" evidence="3">
    <location>
        <begin position="357"/>
        <end position="384"/>
    </location>
</feature>
<proteinExistence type="predicted"/>
<feature type="compositionally biased region" description="Basic and acidic residues" evidence="3">
    <location>
        <begin position="174"/>
        <end position="188"/>
    </location>
</feature>
<reference evidence="5" key="1">
    <citation type="submission" date="2022-06" db="EMBL/GenBank/DDBJ databases">
        <authorList>
            <consortium name="SYNGENTA / RWTH Aachen University"/>
        </authorList>
    </citation>
    <scope>NUCLEOTIDE SEQUENCE</scope>
</reference>
<name>A0AAV0AZD2_PHAPC</name>
<comment type="caution">
    <text evidence="5">The sequence shown here is derived from an EMBL/GenBank/DDBJ whole genome shotgun (WGS) entry which is preliminary data.</text>
</comment>
<keyword evidence="2" id="KW-0663">Pyridoxal phosphate</keyword>
<organism evidence="5 6">
    <name type="scientific">Phakopsora pachyrhizi</name>
    <name type="common">Asian soybean rust disease fungus</name>
    <dbReference type="NCBI Taxonomy" id="170000"/>
    <lineage>
        <taxon>Eukaryota</taxon>
        <taxon>Fungi</taxon>
        <taxon>Dikarya</taxon>
        <taxon>Basidiomycota</taxon>
        <taxon>Pucciniomycotina</taxon>
        <taxon>Pucciniomycetes</taxon>
        <taxon>Pucciniales</taxon>
        <taxon>Phakopsoraceae</taxon>
        <taxon>Phakopsora</taxon>
    </lineage>
</organism>
<gene>
    <name evidence="5" type="ORF">PPACK8108_LOCUS11089</name>
</gene>
<feature type="compositionally biased region" description="Polar residues" evidence="3">
    <location>
        <begin position="235"/>
        <end position="249"/>
    </location>
</feature>
<dbReference type="InterPro" id="IPR015421">
    <property type="entry name" value="PyrdxlP-dep_Trfase_major"/>
</dbReference>
<dbReference type="Gene3D" id="2.130.10.10">
    <property type="entry name" value="YVTN repeat-like/Quinoprotein amine dehydrogenase"/>
    <property type="match status" value="1"/>
</dbReference>
<comment type="cofactor">
    <cofactor evidence="1">
        <name>pyridoxal 5'-phosphate</name>
        <dbReference type="ChEBI" id="CHEBI:597326"/>
    </cofactor>
</comment>
<dbReference type="AlphaFoldDB" id="A0AAV0AZD2"/>
<dbReference type="PANTHER" id="PTHR11680">
    <property type="entry name" value="SERINE HYDROXYMETHYLTRANSFERASE"/>
    <property type="match status" value="1"/>
</dbReference>
<dbReference type="Gene3D" id="3.40.640.10">
    <property type="entry name" value="Type I PLP-dependent aspartate aminotransferase-like (Major domain)"/>
    <property type="match status" value="2"/>
</dbReference>
<protein>
    <submittedName>
        <fullName evidence="5">Pyridoxal phosphate-dependent transferase</fullName>
    </submittedName>
</protein>
<keyword evidence="6" id="KW-1185">Reference proteome</keyword>
<feature type="compositionally biased region" description="Low complexity" evidence="3">
    <location>
        <begin position="256"/>
        <end position="273"/>
    </location>
</feature>
<keyword evidence="5" id="KW-0808">Transferase</keyword>
<evidence type="ECO:0000259" key="4">
    <source>
        <dbReference type="Pfam" id="PF00464"/>
    </source>
</evidence>